<dbReference type="PANTHER" id="PTHR43108:SF8">
    <property type="entry name" value="SD21168P"/>
    <property type="match status" value="1"/>
</dbReference>
<keyword evidence="3" id="KW-0378">Hydrolase</keyword>
<dbReference type="SUPFAM" id="SSF53067">
    <property type="entry name" value="Actin-like ATPase domain"/>
    <property type="match status" value="1"/>
</dbReference>
<protein>
    <recommendedName>
        <fullName evidence="6">Sulfatase N-terminal domain-containing protein</fullName>
    </recommendedName>
</protein>
<feature type="compositionally biased region" description="Basic and acidic residues" evidence="5">
    <location>
        <begin position="221"/>
        <end position="244"/>
    </location>
</feature>
<evidence type="ECO:0000256" key="4">
    <source>
        <dbReference type="ARBA" id="ARBA00023180"/>
    </source>
</evidence>
<comment type="similarity">
    <text evidence="1">Belongs to the sulfatase family.</text>
</comment>
<evidence type="ECO:0000256" key="1">
    <source>
        <dbReference type="ARBA" id="ARBA00008779"/>
    </source>
</evidence>
<evidence type="ECO:0000256" key="5">
    <source>
        <dbReference type="SAM" id="MobiDB-lite"/>
    </source>
</evidence>
<dbReference type="EMBL" id="JAMQYH010000029">
    <property type="protein sequence ID" value="KAJ1684617.1"/>
    <property type="molecule type" value="Genomic_DNA"/>
</dbReference>
<dbReference type="PANTHER" id="PTHR43108">
    <property type="entry name" value="N-ACETYLGLUCOSAMINE-6-SULFATASE FAMILY MEMBER"/>
    <property type="match status" value="1"/>
</dbReference>
<dbReference type="InterPro" id="IPR000917">
    <property type="entry name" value="Sulfatase_N"/>
</dbReference>
<dbReference type="SUPFAM" id="SSF53649">
    <property type="entry name" value="Alkaline phosphatase-like"/>
    <property type="match status" value="1"/>
</dbReference>
<dbReference type="PROSITE" id="PS00149">
    <property type="entry name" value="SULFATASE_2"/>
    <property type="match status" value="1"/>
</dbReference>
<dbReference type="GO" id="GO:0016787">
    <property type="term" value="F:hydrolase activity"/>
    <property type="evidence" value="ECO:0007669"/>
    <property type="project" value="UniProtKB-KW"/>
</dbReference>
<evidence type="ECO:0000313" key="7">
    <source>
        <dbReference type="EMBL" id="KAJ1684617.1"/>
    </source>
</evidence>
<feature type="region of interest" description="Disordered" evidence="5">
    <location>
        <begin position="221"/>
        <end position="272"/>
    </location>
</feature>
<dbReference type="Proteomes" id="UP001151287">
    <property type="component" value="Unassembled WGS sequence"/>
</dbReference>
<gene>
    <name evidence="7" type="ORF">LUZ63_020372</name>
</gene>
<keyword evidence="2" id="KW-0732">Signal</keyword>
<evidence type="ECO:0000259" key="6">
    <source>
        <dbReference type="Pfam" id="PF00884"/>
    </source>
</evidence>
<dbReference type="Gene3D" id="3.30.420.40">
    <property type="match status" value="1"/>
</dbReference>
<feature type="compositionally biased region" description="Low complexity" evidence="5">
    <location>
        <begin position="297"/>
        <end position="321"/>
    </location>
</feature>
<feature type="compositionally biased region" description="Low complexity" evidence="5">
    <location>
        <begin position="134"/>
        <end position="188"/>
    </location>
</feature>
<keyword evidence="4" id="KW-0325">Glycoprotein</keyword>
<comment type="caution">
    <text evidence="7">The sequence shown here is derived from an EMBL/GenBank/DDBJ whole genome shotgun (WGS) entry which is preliminary data.</text>
</comment>
<dbReference type="InterPro" id="IPR017850">
    <property type="entry name" value="Alkaline_phosphatase_core_sf"/>
</dbReference>
<feature type="domain" description="Sulfatase N-terminal" evidence="6">
    <location>
        <begin position="326"/>
        <end position="697"/>
    </location>
</feature>
<dbReference type="CDD" id="cd16147">
    <property type="entry name" value="G6S"/>
    <property type="match status" value="1"/>
</dbReference>
<dbReference type="InterPro" id="IPR000600">
    <property type="entry name" value="ROK"/>
</dbReference>
<sequence>MSSTATPGPSDTVWPIGIDFGGTGIKAAPVDLVSGEFAQPRQRIDTPKPATPDAVAQVMRRLVDAFPDSTGPIGVCAPAVVRRGVCSSPRPTSTRRGSGVDADALLTERLERPVHVLNDADAAGYAELQYAPRRAAPGWSSSPRSAPASAARSSTTAASSPTPSSATSRSTATTPRAARPPARASARACRGRSGGERLTTYYRTAGEAVLPRPLRRRRRRVEEQREVLPPRARRDRDDPRDPAQLRRHRRGRRPVAPGLRAPHTIADGSVPAARPLALSTRTRLAPDATAQPPTPHAGAVPASRHASAAAGGPGAGAPARRAAPRPNVMVVMLDDMRFDELRFLPRTRAFVQDRGLTFTNGYSPYPLCCPARSSFLLGEYAHNHGVLYHEAPYGFGAIDDHRTIATSLSRAGYRTAMVGKYLNRYGLQPSKVTGRSSYTYVPNGWTDWMAGLDGKPQNHGAYPGSTYDYFHLNQNINGRPTSFPGRYSSDVIADEAAGLVGEYAAARPAKPWFMWLTPVAPHHGGPVEPDDPPTYVGPRGRTQDFVTPARPDWVKGRFDRQVPRGLGEPAHGAAEADLSDKPRLYRRQPEAGPVEKRELRDTERQRAEALYAWDRAFGRVIDRLRSTRQLGRTVVVFTSDNGYYNGEHRQRLGKIKPHEPVIRVPLLVAGPGIPHGVRHTPVTTFDLTATVLDLAGARRPTSRPMDGESKLDVLHGPDRGWTYPMLTEGLLTGIRRQGHGFTGGLNEVGIDTGRYKYVRYATGEKELYDLRTDPLELTSRIGDPAYADVQGDLDRMWREYKDCVGAACRAPMPRRYRLSVAELAAQHAYATTRLRQYYGGR</sequence>
<dbReference type="OrthoDB" id="1740450at2759"/>
<feature type="compositionally biased region" description="Basic and acidic residues" evidence="5">
    <location>
        <begin position="578"/>
        <end position="600"/>
    </location>
</feature>
<keyword evidence="8" id="KW-1185">Reference proteome</keyword>
<dbReference type="Pfam" id="PF00480">
    <property type="entry name" value="ROK"/>
    <property type="match status" value="1"/>
</dbReference>
<feature type="region of interest" description="Disordered" evidence="5">
    <location>
        <begin position="134"/>
        <end position="204"/>
    </location>
</feature>
<proteinExistence type="inferred from homology"/>
<dbReference type="AlphaFoldDB" id="A0A9Q0C116"/>
<dbReference type="InterPro" id="IPR024607">
    <property type="entry name" value="Sulfatase_CS"/>
</dbReference>
<feature type="region of interest" description="Disordered" evidence="5">
    <location>
        <begin position="562"/>
        <end position="600"/>
    </location>
</feature>
<dbReference type="InterPro" id="IPR043129">
    <property type="entry name" value="ATPase_NBD"/>
</dbReference>
<reference evidence="7" key="1">
    <citation type="journal article" date="2022" name="Cell">
        <title>Repeat-based holocentromeres influence genome architecture and karyotype evolution.</title>
        <authorList>
            <person name="Hofstatter P.G."/>
            <person name="Thangavel G."/>
            <person name="Lux T."/>
            <person name="Neumann P."/>
            <person name="Vondrak T."/>
            <person name="Novak P."/>
            <person name="Zhang M."/>
            <person name="Costa L."/>
            <person name="Castellani M."/>
            <person name="Scott A."/>
            <person name="Toegelov H."/>
            <person name="Fuchs J."/>
            <person name="Mata-Sucre Y."/>
            <person name="Dias Y."/>
            <person name="Vanzela A.L.L."/>
            <person name="Huettel B."/>
            <person name="Almeida C.C.S."/>
            <person name="Simkova H."/>
            <person name="Souza G."/>
            <person name="Pedrosa-Harand A."/>
            <person name="Macas J."/>
            <person name="Mayer K.F.X."/>
            <person name="Houben A."/>
            <person name="Marques A."/>
        </authorList>
    </citation>
    <scope>NUCLEOTIDE SEQUENCE</scope>
    <source>
        <strain evidence="7">RhyBre1mFocal</strain>
    </source>
</reference>
<organism evidence="7 8">
    <name type="scientific">Rhynchospora breviuscula</name>
    <dbReference type="NCBI Taxonomy" id="2022672"/>
    <lineage>
        <taxon>Eukaryota</taxon>
        <taxon>Viridiplantae</taxon>
        <taxon>Streptophyta</taxon>
        <taxon>Embryophyta</taxon>
        <taxon>Tracheophyta</taxon>
        <taxon>Spermatophyta</taxon>
        <taxon>Magnoliopsida</taxon>
        <taxon>Liliopsida</taxon>
        <taxon>Poales</taxon>
        <taxon>Cyperaceae</taxon>
        <taxon>Cyperoideae</taxon>
        <taxon>Rhynchosporeae</taxon>
        <taxon>Rhynchospora</taxon>
    </lineage>
</organism>
<dbReference type="Gene3D" id="3.40.720.10">
    <property type="entry name" value="Alkaline Phosphatase, subunit A"/>
    <property type="match status" value="1"/>
</dbReference>
<feature type="region of interest" description="Disordered" evidence="5">
    <location>
        <begin position="286"/>
        <end position="321"/>
    </location>
</feature>
<name>A0A9Q0C116_9POAL</name>
<accession>A0A9Q0C116</accession>
<dbReference type="Pfam" id="PF00884">
    <property type="entry name" value="Sulfatase"/>
    <property type="match status" value="1"/>
</dbReference>
<evidence type="ECO:0000256" key="3">
    <source>
        <dbReference type="ARBA" id="ARBA00022801"/>
    </source>
</evidence>
<evidence type="ECO:0000256" key="2">
    <source>
        <dbReference type="ARBA" id="ARBA00022729"/>
    </source>
</evidence>
<evidence type="ECO:0000313" key="8">
    <source>
        <dbReference type="Proteomes" id="UP001151287"/>
    </source>
</evidence>